<dbReference type="EMBL" id="KQ460207">
    <property type="protein sequence ID" value="KPJ16687.1"/>
    <property type="molecule type" value="Genomic_DNA"/>
</dbReference>
<dbReference type="InParanoid" id="A0A194RGH5"/>
<accession>A0A194RGH5</accession>
<name>A0A194RGH5_PAPMA</name>
<evidence type="ECO:0000313" key="2">
    <source>
        <dbReference type="Proteomes" id="UP000053240"/>
    </source>
</evidence>
<sequence>MWISYMFSTGHGSGSTNWSVADLAVDAAAAAAAGHAALVSRSTPVVRRSANPSRRGDVARRSTSARLRYVLNIQCRYVK</sequence>
<keyword evidence="2" id="KW-1185">Reference proteome</keyword>
<gene>
    <name evidence="1" type="ORF">RR48_10286</name>
</gene>
<proteinExistence type="predicted"/>
<dbReference type="Proteomes" id="UP000053240">
    <property type="component" value="Unassembled WGS sequence"/>
</dbReference>
<evidence type="ECO:0000313" key="1">
    <source>
        <dbReference type="EMBL" id="KPJ16687.1"/>
    </source>
</evidence>
<protein>
    <submittedName>
        <fullName evidence="1">Uncharacterized protein</fullName>
    </submittedName>
</protein>
<dbReference type="AlphaFoldDB" id="A0A194RGH5"/>
<reference evidence="1 2" key="1">
    <citation type="journal article" date="2015" name="Nat. Commun.">
        <title>Outbred genome sequencing and CRISPR/Cas9 gene editing in butterflies.</title>
        <authorList>
            <person name="Li X."/>
            <person name="Fan D."/>
            <person name="Zhang W."/>
            <person name="Liu G."/>
            <person name="Zhang L."/>
            <person name="Zhao L."/>
            <person name="Fang X."/>
            <person name="Chen L."/>
            <person name="Dong Y."/>
            <person name="Chen Y."/>
            <person name="Ding Y."/>
            <person name="Zhao R."/>
            <person name="Feng M."/>
            <person name="Zhu Y."/>
            <person name="Feng Y."/>
            <person name="Jiang X."/>
            <person name="Zhu D."/>
            <person name="Xiang H."/>
            <person name="Feng X."/>
            <person name="Li S."/>
            <person name="Wang J."/>
            <person name="Zhang G."/>
            <person name="Kronforst M.R."/>
            <person name="Wang W."/>
        </authorList>
    </citation>
    <scope>NUCLEOTIDE SEQUENCE [LARGE SCALE GENOMIC DNA]</scope>
    <source>
        <strain evidence="1">Ya'a_city_454_Pm</strain>
        <tissue evidence="1">Whole body</tissue>
    </source>
</reference>
<organism evidence="1 2">
    <name type="scientific">Papilio machaon</name>
    <name type="common">Old World swallowtail butterfly</name>
    <dbReference type="NCBI Taxonomy" id="76193"/>
    <lineage>
        <taxon>Eukaryota</taxon>
        <taxon>Metazoa</taxon>
        <taxon>Ecdysozoa</taxon>
        <taxon>Arthropoda</taxon>
        <taxon>Hexapoda</taxon>
        <taxon>Insecta</taxon>
        <taxon>Pterygota</taxon>
        <taxon>Neoptera</taxon>
        <taxon>Endopterygota</taxon>
        <taxon>Lepidoptera</taxon>
        <taxon>Glossata</taxon>
        <taxon>Ditrysia</taxon>
        <taxon>Papilionoidea</taxon>
        <taxon>Papilionidae</taxon>
        <taxon>Papilioninae</taxon>
        <taxon>Papilio</taxon>
    </lineage>
</organism>